<comment type="catalytic activity">
    <reaction evidence="3">
        <text>dTTP + H2O = dTMP + diphosphate + H(+)</text>
        <dbReference type="Rhea" id="RHEA:28534"/>
        <dbReference type="ChEBI" id="CHEBI:15377"/>
        <dbReference type="ChEBI" id="CHEBI:15378"/>
        <dbReference type="ChEBI" id="CHEBI:33019"/>
        <dbReference type="ChEBI" id="CHEBI:37568"/>
        <dbReference type="ChEBI" id="CHEBI:63528"/>
        <dbReference type="EC" id="3.6.1.9"/>
    </reaction>
</comment>
<feature type="site" description="Important for substrate specificity" evidence="3">
    <location>
        <position position="11"/>
    </location>
</feature>
<comment type="function">
    <text evidence="3">Nucleoside triphosphate pyrophosphatase that hydrolyzes dTTP and UTP. May have a dual role in cell division arrest and in preventing the incorporation of modified nucleotides into cellular nucleic acids.</text>
</comment>
<sequence>MKLILSSSSLRRQEIMNMFDIEYIVDTTDVERTLVLTATPHINAMVSAFMKASSVYDKNIDEEDDIVVLGADTTVTIGDYQFGKPKDDDDQFSMLKYLSGKTHDVITGYAIIKKDYKYVDYVVSKVKFKELSDETIKNYIKTEEGGDKAGSYALQGIGSIFIDSINGDYQNIIGLPISKIYDVLKTKFSLDLLDFEKFENQ</sequence>
<proteinExistence type="inferred from homology"/>
<dbReference type="EMBL" id="AFZE01000001">
    <property type="protein sequence ID" value="EHL16951.1"/>
    <property type="molecule type" value="Genomic_DNA"/>
</dbReference>
<comment type="subcellular location">
    <subcellularLocation>
        <location evidence="3">Cytoplasm</location>
    </subcellularLocation>
</comment>
<dbReference type="GO" id="GO:0009117">
    <property type="term" value="P:nucleotide metabolic process"/>
    <property type="evidence" value="ECO:0007669"/>
    <property type="project" value="UniProtKB-KW"/>
</dbReference>
<dbReference type="BioCyc" id="EBAC796937-HMP:GMGH-193-MONOMER"/>
<comment type="catalytic activity">
    <reaction evidence="3">
        <text>UTP + H2O = UMP + diphosphate + H(+)</text>
        <dbReference type="Rhea" id="RHEA:29395"/>
        <dbReference type="ChEBI" id="CHEBI:15377"/>
        <dbReference type="ChEBI" id="CHEBI:15378"/>
        <dbReference type="ChEBI" id="CHEBI:33019"/>
        <dbReference type="ChEBI" id="CHEBI:46398"/>
        <dbReference type="ChEBI" id="CHEBI:57865"/>
        <dbReference type="EC" id="3.6.1.9"/>
    </reaction>
</comment>
<keyword evidence="2 3" id="KW-0378">Hydrolase</keyword>
<dbReference type="EMBL" id="AFZF02000008">
    <property type="protein sequence ID" value="EHL18346.1"/>
    <property type="molecule type" value="Genomic_DNA"/>
</dbReference>
<dbReference type="InterPro" id="IPR029001">
    <property type="entry name" value="ITPase-like_fam"/>
</dbReference>
<reference evidence="5 7" key="2">
    <citation type="submission" date="2012-05" db="EMBL/GenBank/DDBJ databases">
        <title>The Genome Sequence of Eubacteriaceae bacterium CM2.</title>
        <authorList>
            <consortium name="The Broad Institute Genome Sequencing Platform"/>
            <person name="Earl A."/>
            <person name="Ward D."/>
            <person name="Feldgarden M."/>
            <person name="Gevers D."/>
            <person name="Sizova M."/>
            <person name="Hazen A."/>
            <person name="Epstein S."/>
            <person name="Walker B."/>
            <person name="Young S.K."/>
            <person name="Zeng Q."/>
            <person name="Gargeya S."/>
            <person name="Fitzgerald M."/>
            <person name="Haas B."/>
            <person name="Abouelleil A."/>
            <person name="Alvarado L."/>
            <person name="Arachchi H.M."/>
            <person name="Berlin A."/>
            <person name="Chapman S.B."/>
            <person name="Goldberg J."/>
            <person name="Griggs A."/>
            <person name="Gujja S."/>
            <person name="Hansen M."/>
            <person name="Howarth C."/>
            <person name="Imamovic A."/>
            <person name="Larimer J."/>
            <person name="McCowen C."/>
            <person name="Montmayeur A."/>
            <person name="Murphy C."/>
            <person name="Neiman D."/>
            <person name="Pearson M."/>
            <person name="Priest M."/>
            <person name="Roberts A."/>
            <person name="Saif S."/>
            <person name="Shea T."/>
            <person name="Sisk P."/>
            <person name="Sykes S."/>
            <person name="Wortman J."/>
            <person name="Nusbaum C."/>
            <person name="Birren B."/>
        </authorList>
    </citation>
    <scope>NUCLEOTIDE SEQUENCE [LARGE SCALE GENOMIC DNA]</scope>
    <source>
        <strain evidence="5 7">CM2</strain>
    </source>
</reference>
<organism evidence="4 6">
    <name type="scientific">Peptoanaerobacter stomatis</name>
    <dbReference type="NCBI Taxonomy" id="796937"/>
    <lineage>
        <taxon>Bacteria</taxon>
        <taxon>Bacillati</taxon>
        <taxon>Bacillota</taxon>
        <taxon>Clostridia</taxon>
        <taxon>Peptostreptococcales</taxon>
        <taxon>Filifactoraceae</taxon>
        <taxon>Peptoanaerobacter</taxon>
    </lineage>
</organism>
<dbReference type="InterPro" id="IPR003697">
    <property type="entry name" value="Maf-like"/>
</dbReference>
<comment type="caution">
    <text evidence="4">The sequence shown here is derived from an EMBL/GenBank/DDBJ whole genome shotgun (WGS) entry which is preliminary data.</text>
</comment>
<evidence type="ECO:0000313" key="6">
    <source>
        <dbReference type="Proteomes" id="UP000006437"/>
    </source>
</evidence>
<dbReference type="Proteomes" id="UP000017818">
    <property type="component" value="Unassembled WGS sequence"/>
</dbReference>
<evidence type="ECO:0000313" key="5">
    <source>
        <dbReference type="EMBL" id="EHL18346.1"/>
    </source>
</evidence>
<evidence type="ECO:0000256" key="1">
    <source>
        <dbReference type="ARBA" id="ARBA00001968"/>
    </source>
</evidence>
<dbReference type="AlphaFoldDB" id="G9WXV4"/>
<accession>V9HV43</accession>
<dbReference type="NCBIfam" id="TIGR00172">
    <property type="entry name" value="maf"/>
    <property type="match status" value="1"/>
</dbReference>
<comment type="caution">
    <text evidence="3">Lacks conserved residue(s) required for the propagation of feature annotation.</text>
</comment>
<dbReference type="PANTHER" id="PTHR43213:SF5">
    <property type="entry name" value="BIFUNCTIONAL DTTP_UTP PYROPHOSPHATASE_METHYLTRANSFERASE PROTEIN-RELATED"/>
    <property type="match status" value="1"/>
</dbReference>
<dbReference type="CDD" id="cd00555">
    <property type="entry name" value="Maf"/>
    <property type="match status" value="1"/>
</dbReference>
<accession>G9WXV4</accession>
<dbReference type="HOGENOM" id="CLU_040416_0_0_9"/>
<feature type="site" description="Important for substrate specificity" evidence="3">
    <location>
        <position position="73"/>
    </location>
</feature>
<keyword evidence="3" id="KW-0546">Nucleotide metabolism</keyword>
<dbReference type="GO" id="GO:0047429">
    <property type="term" value="F:nucleoside triphosphate diphosphatase activity"/>
    <property type="evidence" value="ECO:0007669"/>
    <property type="project" value="UniProtKB-EC"/>
</dbReference>
<evidence type="ECO:0000313" key="7">
    <source>
        <dbReference type="Proteomes" id="UP000017818"/>
    </source>
</evidence>
<keyword evidence="3" id="KW-0963">Cytoplasm</keyword>
<dbReference type="OrthoDB" id="9807767at2"/>
<gene>
    <name evidence="4" type="ORF">HMPREF9629_00193</name>
    <name evidence="5" type="ORF">HMPREF9630_00071</name>
</gene>
<evidence type="ECO:0000256" key="2">
    <source>
        <dbReference type="ARBA" id="ARBA00022801"/>
    </source>
</evidence>
<dbReference type="HAMAP" id="MF_00528">
    <property type="entry name" value="Maf"/>
    <property type="match status" value="1"/>
</dbReference>
<feature type="active site" description="Proton acceptor" evidence="3">
    <location>
        <position position="72"/>
    </location>
</feature>
<dbReference type="EC" id="3.6.1.9" evidence="3"/>
<dbReference type="Proteomes" id="UP000006437">
    <property type="component" value="Unassembled WGS sequence"/>
</dbReference>
<dbReference type="GO" id="GO:0005737">
    <property type="term" value="C:cytoplasm"/>
    <property type="evidence" value="ECO:0007669"/>
    <property type="project" value="UniProtKB-SubCell"/>
</dbReference>
<reference evidence="4 6" key="1">
    <citation type="submission" date="2011-08" db="EMBL/GenBank/DDBJ databases">
        <title>The Genome Sequence of Eubacteriaceae bacterium ACC19a.</title>
        <authorList>
            <consortium name="The Broad Institute Genome Sequencing Platform"/>
            <person name="Earl A."/>
            <person name="Ward D."/>
            <person name="Feldgarden M."/>
            <person name="Gevers D."/>
            <person name="Sizova M."/>
            <person name="Hazen A."/>
            <person name="Epstein S."/>
            <person name="Young S.K."/>
            <person name="Zeng Q."/>
            <person name="Gargeya S."/>
            <person name="Fitzgerald M."/>
            <person name="Haas B."/>
            <person name="Abouelleil A."/>
            <person name="Alvarado L."/>
            <person name="Arachchi H.M."/>
            <person name="Berlin A."/>
            <person name="Brown A."/>
            <person name="Chapman S.B."/>
            <person name="Chen Z."/>
            <person name="Dunbar C."/>
            <person name="Freedman E."/>
            <person name="Gearin G."/>
            <person name="Gellesch M."/>
            <person name="Goldberg J."/>
            <person name="Griggs A."/>
            <person name="Gujja S."/>
            <person name="Heiman D."/>
            <person name="Howarth C."/>
            <person name="Larson L."/>
            <person name="Lui A."/>
            <person name="MacDonald P.J.P."/>
            <person name="Montmayeur A."/>
            <person name="Murphy C."/>
            <person name="Neiman D."/>
            <person name="Pearson M."/>
            <person name="Priest M."/>
            <person name="Roberts A."/>
            <person name="Saif S."/>
            <person name="Shea T."/>
            <person name="Shenoy N."/>
            <person name="Sisk P."/>
            <person name="Stolte C."/>
            <person name="Sykes S."/>
            <person name="Wortman J."/>
            <person name="Nusbaum C."/>
            <person name="Birren B."/>
        </authorList>
    </citation>
    <scope>NUCLEOTIDE SEQUENCE [LARGE SCALE GENOMIC DNA]</scope>
    <source>
        <strain evidence="4 6">ACC19a</strain>
    </source>
</reference>
<feature type="site" description="Important for substrate specificity" evidence="3">
    <location>
        <position position="155"/>
    </location>
</feature>
<dbReference type="Pfam" id="PF02545">
    <property type="entry name" value="Maf"/>
    <property type="match status" value="1"/>
</dbReference>
<dbReference type="PANTHER" id="PTHR43213">
    <property type="entry name" value="BIFUNCTIONAL DTTP/UTP PYROPHOSPHATASE/METHYLTRANSFERASE PROTEIN-RELATED"/>
    <property type="match status" value="1"/>
</dbReference>
<evidence type="ECO:0000313" key="4">
    <source>
        <dbReference type="EMBL" id="EHL16951.1"/>
    </source>
</evidence>
<comment type="similarity">
    <text evidence="3">Belongs to the Maf family. YhdE subfamily.</text>
</comment>
<dbReference type="SUPFAM" id="SSF52972">
    <property type="entry name" value="ITPase-like"/>
    <property type="match status" value="1"/>
</dbReference>
<protein>
    <recommendedName>
        <fullName evidence="3">dTTP/UTP pyrophosphatase</fullName>
        <shortName evidence="3">dTTPase/UTPase</shortName>
        <ecNumber evidence="3">3.6.1.9</ecNumber>
    </recommendedName>
    <alternativeName>
        <fullName evidence="3">Nucleoside triphosphate pyrophosphatase</fullName>
    </alternativeName>
    <alternativeName>
        <fullName evidence="3">Nucleotide pyrophosphatase</fullName>
        <shortName evidence="3">Nucleotide PPase</shortName>
    </alternativeName>
</protein>
<evidence type="ECO:0000256" key="3">
    <source>
        <dbReference type="HAMAP-Rule" id="MF_00528"/>
    </source>
</evidence>
<comment type="cofactor">
    <cofactor evidence="1 3">
        <name>a divalent metal cation</name>
        <dbReference type="ChEBI" id="CHEBI:60240"/>
    </cofactor>
</comment>
<name>G9WXV4_9FIRM</name>
<dbReference type="PIRSF" id="PIRSF006305">
    <property type="entry name" value="Maf"/>
    <property type="match status" value="1"/>
</dbReference>
<dbReference type="Gene3D" id="3.90.950.10">
    <property type="match status" value="1"/>
</dbReference>
<dbReference type="RefSeq" id="WP_009524430.1">
    <property type="nucleotide sequence ID" value="NZ_JBQMYE010000044.1"/>
</dbReference>